<evidence type="ECO:0000256" key="6">
    <source>
        <dbReference type="RuleBase" id="RU362062"/>
    </source>
</evidence>
<dbReference type="InterPro" id="IPR001444">
    <property type="entry name" value="Flag_bb_rod_N"/>
</dbReference>
<name>A0A8A7K5B2_9FIRM</name>
<evidence type="ECO:0000313" key="9">
    <source>
        <dbReference type="EMBL" id="QTL96953.1"/>
    </source>
</evidence>
<evidence type="ECO:0000259" key="7">
    <source>
        <dbReference type="Pfam" id="PF00460"/>
    </source>
</evidence>
<dbReference type="PANTHER" id="PTHR30435">
    <property type="entry name" value="FLAGELLAR PROTEIN"/>
    <property type="match status" value="1"/>
</dbReference>
<reference evidence="9" key="1">
    <citation type="submission" date="2019-12" db="EMBL/GenBank/DDBJ databases">
        <authorList>
            <person name="zhang j."/>
            <person name="sun C.M."/>
        </authorList>
    </citation>
    <scope>NUCLEOTIDE SEQUENCE</scope>
    <source>
        <strain evidence="9">NS-1</strain>
    </source>
</reference>
<comment type="similarity">
    <text evidence="2">Belongs to the flagella basal body rod proteins family.</text>
</comment>
<dbReference type="NCBIfam" id="TIGR01395">
    <property type="entry name" value="FlgC"/>
    <property type="match status" value="1"/>
</dbReference>
<dbReference type="InterPro" id="IPR019776">
    <property type="entry name" value="Flagellar_basal_body_rod_CS"/>
</dbReference>
<evidence type="ECO:0000256" key="4">
    <source>
        <dbReference type="ARBA" id="ARBA00023143"/>
    </source>
</evidence>
<dbReference type="InterPro" id="IPR010930">
    <property type="entry name" value="Flg_bb/hook_C_dom"/>
</dbReference>
<dbReference type="Proteomes" id="UP000665020">
    <property type="component" value="Chromosome"/>
</dbReference>
<keyword evidence="4 6" id="KW-0975">Bacterial flagellum</keyword>
<keyword evidence="10" id="KW-1185">Reference proteome</keyword>
<evidence type="ECO:0000256" key="3">
    <source>
        <dbReference type="ARBA" id="ARBA00017941"/>
    </source>
</evidence>
<dbReference type="PANTHER" id="PTHR30435:SF2">
    <property type="entry name" value="FLAGELLAR BASAL-BODY ROD PROTEIN FLGC"/>
    <property type="match status" value="1"/>
</dbReference>
<feature type="domain" description="Flagellar basal-body/hook protein C-terminal" evidence="8">
    <location>
        <begin position="98"/>
        <end position="141"/>
    </location>
</feature>
<dbReference type="GO" id="GO:0030694">
    <property type="term" value="C:bacterial-type flagellum basal body, rod"/>
    <property type="evidence" value="ECO:0007669"/>
    <property type="project" value="UniProtKB-UniRule"/>
</dbReference>
<keyword evidence="9" id="KW-0966">Cell projection</keyword>
<evidence type="ECO:0000259" key="8">
    <source>
        <dbReference type="Pfam" id="PF06429"/>
    </source>
</evidence>
<keyword evidence="9" id="KW-0969">Cilium</keyword>
<dbReference type="InterPro" id="IPR006299">
    <property type="entry name" value="FlgC"/>
</dbReference>
<feature type="domain" description="Flagellar basal body rod protein N-terminal" evidence="7">
    <location>
        <begin position="6"/>
        <end position="33"/>
    </location>
</feature>
<evidence type="ECO:0000256" key="1">
    <source>
        <dbReference type="ARBA" id="ARBA00004117"/>
    </source>
</evidence>
<dbReference type="AlphaFoldDB" id="A0A8A7K5B2"/>
<comment type="subcellular location">
    <subcellularLocation>
        <location evidence="1 6">Bacterial flagellum basal body</location>
    </subcellularLocation>
</comment>
<gene>
    <name evidence="9" type="primary">flgC</name>
    <name evidence="9" type="ORF">GM661_02655</name>
</gene>
<dbReference type="PROSITE" id="PS00588">
    <property type="entry name" value="FLAGELLA_BB_ROD"/>
    <property type="match status" value="1"/>
</dbReference>
<dbReference type="GO" id="GO:0071978">
    <property type="term" value="P:bacterial-type flagellum-dependent swarming motility"/>
    <property type="evidence" value="ECO:0007669"/>
    <property type="project" value="TreeGrafter"/>
</dbReference>
<organism evidence="9 10">
    <name type="scientific">Iocasia fonsfrigidae</name>
    <dbReference type="NCBI Taxonomy" id="2682810"/>
    <lineage>
        <taxon>Bacteria</taxon>
        <taxon>Bacillati</taxon>
        <taxon>Bacillota</taxon>
        <taxon>Clostridia</taxon>
        <taxon>Halanaerobiales</taxon>
        <taxon>Halanaerobiaceae</taxon>
        <taxon>Iocasia</taxon>
    </lineage>
</organism>
<dbReference type="Pfam" id="PF06429">
    <property type="entry name" value="Flg_bbr_C"/>
    <property type="match status" value="1"/>
</dbReference>
<dbReference type="EMBL" id="CP046640">
    <property type="protein sequence ID" value="QTL96953.1"/>
    <property type="molecule type" value="Genomic_DNA"/>
</dbReference>
<proteinExistence type="inferred from homology"/>
<dbReference type="Pfam" id="PF00460">
    <property type="entry name" value="Flg_bb_rod"/>
    <property type="match status" value="1"/>
</dbReference>
<accession>A0A8A7K5B2</accession>
<protein>
    <recommendedName>
        <fullName evidence="3 6">Flagellar basal-body rod protein FlgC</fullName>
    </recommendedName>
</protein>
<evidence type="ECO:0000256" key="2">
    <source>
        <dbReference type="ARBA" id="ARBA00009677"/>
    </source>
</evidence>
<evidence type="ECO:0000313" key="10">
    <source>
        <dbReference type="Proteomes" id="UP000665020"/>
    </source>
</evidence>
<comment type="subunit">
    <text evidence="5 6">The basal body constitutes a major portion of the flagellar organelle and consists of four rings (L,P,S, and M) mounted on a central rod. The rod consists of about 26 subunits of FlgG in the distal portion, and FlgB, FlgC and FlgF are thought to build up the proximal portion of the rod with about 6 subunits each.</text>
</comment>
<dbReference type="RefSeq" id="WP_230868623.1">
    <property type="nucleotide sequence ID" value="NZ_CP046640.1"/>
</dbReference>
<keyword evidence="9" id="KW-0282">Flagellum</keyword>
<evidence type="ECO:0000256" key="5">
    <source>
        <dbReference type="ARBA" id="ARBA00025933"/>
    </source>
</evidence>
<sequence length="145" mass="16002">MFDSFDVSSSGMTAQRLRMDIIADNIANVNTTRNAEGETYRRKVPVFQEKDTSSFKKLLKARLGQDSSAEGVEVVSIAEDQSPFKIIYNPSHPDADEEGYVEMPNIDISSEMVDMISASRSYEANITALNTAKNMALKALEIGRG</sequence>
<dbReference type="KEGG" id="ifn:GM661_02655"/>